<proteinExistence type="predicted"/>
<reference evidence="1 2" key="2">
    <citation type="journal article" date="2022" name="Mol. Ecol. Resour.">
        <title>The genomes of chicory, endive, great burdock and yacon provide insights into Asteraceae paleo-polyploidization history and plant inulin production.</title>
        <authorList>
            <person name="Fan W."/>
            <person name="Wang S."/>
            <person name="Wang H."/>
            <person name="Wang A."/>
            <person name="Jiang F."/>
            <person name="Liu H."/>
            <person name="Zhao H."/>
            <person name="Xu D."/>
            <person name="Zhang Y."/>
        </authorList>
    </citation>
    <scope>NUCLEOTIDE SEQUENCE [LARGE SCALE GENOMIC DNA]</scope>
    <source>
        <strain evidence="2">cv. Yunnan</strain>
        <tissue evidence="1">Leaves</tissue>
    </source>
</reference>
<dbReference type="EMBL" id="CM042034">
    <property type="protein sequence ID" value="KAI3759907.1"/>
    <property type="molecule type" value="Genomic_DNA"/>
</dbReference>
<dbReference type="Proteomes" id="UP001056120">
    <property type="component" value="Linkage Group LG17"/>
</dbReference>
<evidence type="ECO:0000313" key="2">
    <source>
        <dbReference type="Proteomes" id="UP001056120"/>
    </source>
</evidence>
<reference evidence="2" key="1">
    <citation type="journal article" date="2022" name="Mol. Ecol. Resour.">
        <title>The genomes of chicory, endive, great burdock and yacon provide insights into Asteraceae palaeo-polyploidization history and plant inulin production.</title>
        <authorList>
            <person name="Fan W."/>
            <person name="Wang S."/>
            <person name="Wang H."/>
            <person name="Wang A."/>
            <person name="Jiang F."/>
            <person name="Liu H."/>
            <person name="Zhao H."/>
            <person name="Xu D."/>
            <person name="Zhang Y."/>
        </authorList>
    </citation>
    <scope>NUCLEOTIDE SEQUENCE [LARGE SCALE GENOMIC DNA]</scope>
    <source>
        <strain evidence="2">cv. Yunnan</strain>
    </source>
</reference>
<keyword evidence="2" id="KW-1185">Reference proteome</keyword>
<comment type="caution">
    <text evidence="1">The sequence shown here is derived from an EMBL/GenBank/DDBJ whole genome shotgun (WGS) entry which is preliminary data.</text>
</comment>
<evidence type="ECO:0000313" key="1">
    <source>
        <dbReference type="EMBL" id="KAI3759907.1"/>
    </source>
</evidence>
<accession>A0ACB9EM24</accession>
<name>A0ACB9EM24_9ASTR</name>
<protein>
    <submittedName>
        <fullName evidence="1">Uncharacterized protein</fullName>
    </submittedName>
</protein>
<organism evidence="1 2">
    <name type="scientific">Smallanthus sonchifolius</name>
    <dbReference type="NCBI Taxonomy" id="185202"/>
    <lineage>
        <taxon>Eukaryota</taxon>
        <taxon>Viridiplantae</taxon>
        <taxon>Streptophyta</taxon>
        <taxon>Embryophyta</taxon>
        <taxon>Tracheophyta</taxon>
        <taxon>Spermatophyta</taxon>
        <taxon>Magnoliopsida</taxon>
        <taxon>eudicotyledons</taxon>
        <taxon>Gunneridae</taxon>
        <taxon>Pentapetalae</taxon>
        <taxon>asterids</taxon>
        <taxon>campanulids</taxon>
        <taxon>Asterales</taxon>
        <taxon>Asteraceae</taxon>
        <taxon>Asteroideae</taxon>
        <taxon>Heliantheae alliance</taxon>
        <taxon>Millerieae</taxon>
        <taxon>Smallanthus</taxon>
    </lineage>
</organism>
<sequence length="66" mass="7572">MLSSQSEEENPPMVLPPPPPPPHTPLLYHFVEKGRDVILELGNDRRSGGRRWVYKTDSLWRCGCDL</sequence>
<gene>
    <name evidence="1" type="ORF">L1987_50292</name>
</gene>